<dbReference type="InterPro" id="IPR004872">
    <property type="entry name" value="Lipoprotein_NlpA"/>
</dbReference>
<keyword evidence="4" id="KW-0472">Membrane</keyword>
<feature type="signal peptide" evidence="7">
    <location>
        <begin position="1"/>
        <end position="22"/>
    </location>
</feature>
<reference evidence="8 9" key="1">
    <citation type="submission" date="2018-10" db="EMBL/GenBank/DDBJ databases">
        <title>Corynebacterium macginleyi genome sequencing and assembly of the type strain and two clinical samples.</title>
        <authorList>
            <person name="Bernier A.-M."/>
            <person name="Bernard K."/>
        </authorList>
    </citation>
    <scope>NUCLEOTIDE SEQUENCE [LARGE SCALE GENOMIC DNA]</scope>
    <source>
        <strain evidence="8 9">NML 120205</strain>
    </source>
</reference>
<evidence type="ECO:0000256" key="7">
    <source>
        <dbReference type="SAM" id="SignalP"/>
    </source>
</evidence>
<dbReference type="SUPFAM" id="SSF53850">
    <property type="entry name" value="Periplasmic binding protein-like II"/>
    <property type="match status" value="1"/>
</dbReference>
<evidence type="ECO:0000256" key="3">
    <source>
        <dbReference type="ARBA" id="ARBA00022729"/>
    </source>
</evidence>
<dbReference type="PANTHER" id="PTHR30429">
    <property type="entry name" value="D-METHIONINE-BINDING LIPOPROTEIN METQ"/>
    <property type="match status" value="1"/>
</dbReference>
<feature type="chain" id="PRO_5018030509" evidence="7">
    <location>
        <begin position="23"/>
        <end position="287"/>
    </location>
</feature>
<keyword evidence="5" id="KW-0564">Palmitate</keyword>
<sequence>MQIRRAAAVTAAVTVAATSLVACSSNTDDDKTITVGTTDDAKQAWVAFEQEAKNAGYDIDIKSFSDYNTPNQALDQGELDTNNFQHLKFLAEYNHGNGTNLVPIVATEIVPLALFWKGHDSLDGIEGEEVAIPNDSTNQGRAINVLVQAGLITLKKNGIITPTPLDIDEKKSKVKVVPVDAAQTPSAHGEGTPAIINNSFLERAGIDPATAVFQDDPNSAEAEPYINVFAVREEDADNEDIKKLAELWHSDAVQKGVDEDSAGTSVQVKRTPEELKEILDKLEADLD</sequence>
<protein>
    <submittedName>
        <fullName evidence="8">Methionine ABC transporter substrate-binding protein</fullName>
    </submittedName>
</protein>
<dbReference type="GO" id="GO:0016020">
    <property type="term" value="C:membrane"/>
    <property type="evidence" value="ECO:0007669"/>
    <property type="project" value="UniProtKB-SubCell"/>
</dbReference>
<evidence type="ECO:0000256" key="6">
    <source>
        <dbReference type="ARBA" id="ARBA00023288"/>
    </source>
</evidence>
<dbReference type="AlphaFoldDB" id="A0A3M0GEE6"/>
<dbReference type="RefSeq" id="WP_121927566.1">
    <property type="nucleotide sequence ID" value="NZ_CP068291.1"/>
</dbReference>
<evidence type="ECO:0000256" key="1">
    <source>
        <dbReference type="ARBA" id="ARBA00004635"/>
    </source>
</evidence>
<evidence type="ECO:0000256" key="4">
    <source>
        <dbReference type="ARBA" id="ARBA00023136"/>
    </source>
</evidence>
<proteinExistence type="inferred from homology"/>
<evidence type="ECO:0000313" key="9">
    <source>
        <dbReference type="Proteomes" id="UP000270649"/>
    </source>
</evidence>
<dbReference type="Proteomes" id="UP000270649">
    <property type="component" value="Unassembled WGS sequence"/>
</dbReference>
<dbReference type="PANTHER" id="PTHR30429:SF3">
    <property type="entry name" value="LIPOPROTEIN"/>
    <property type="match status" value="1"/>
</dbReference>
<dbReference type="Gene3D" id="3.40.190.10">
    <property type="entry name" value="Periplasmic binding protein-like II"/>
    <property type="match status" value="2"/>
</dbReference>
<dbReference type="PROSITE" id="PS51257">
    <property type="entry name" value="PROKAR_LIPOPROTEIN"/>
    <property type="match status" value="1"/>
</dbReference>
<keyword evidence="6" id="KW-0449">Lipoprotein</keyword>
<evidence type="ECO:0000256" key="5">
    <source>
        <dbReference type="ARBA" id="ARBA00023139"/>
    </source>
</evidence>
<evidence type="ECO:0000313" key="8">
    <source>
        <dbReference type="EMBL" id="RMB63110.1"/>
    </source>
</evidence>
<organism evidence="8 9">
    <name type="scientific">Corynebacterium macginleyi</name>
    <dbReference type="NCBI Taxonomy" id="38290"/>
    <lineage>
        <taxon>Bacteria</taxon>
        <taxon>Bacillati</taxon>
        <taxon>Actinomycetota</taxon>
        <taxon>Actinomycetes</taxon>
        <taxon>Mycobacteriales</taxon>
        <taxon>Corynebacteriaceae</taxon>
        <taxon>Corynebacterium</taxon>
    </lineage>
</organism>
<accession>A0A3M0GEE6</accession>
<keyword evidence="3 7" id="KW-0732">Signal</keyword>
<dbReference type="Pfam" id="PF03180">
    <property type="entry name" value="Lipoprotein_9"/>
    <property type="match status" value="1"/>
</dbReference>
<evidence type="ECO:0000256" key="2">
    <source>
        <dbReference type="ARBA" id="ARBA00008973"/>
    </source>
</evidence>
<dbReference type="EMBL" id="REGC01000003">
    <property type="protein sequence ID" value="RMB63110.1"/>
    <property type="molecule type" value="Genomic_DNA"/>
</dbReference>
<comment type="caution">
    <text evidence="8">The sequence shown here is derived from an EMBL/GenBank/DDBJ whole genome shotgun (WGS) entry which is preliminary data.</text>
</comment>
<comment type="subcellular location">
    <subcellularLocation>
        <location evidence="1">Membrane</location>
        <topology evidence="1">Lipid-anchor</topology>
    </subcellularLocation>
</comment>
<gene>
    <name evidence="8" type="ORF">D9543_03755</name>
</gene>
<name>A0A3M0GEE6_9CORY</name>
<comment type="similarity">
    <text evidence="2">Belongs to the NlpA lipoprotein family.</text>
</comment>